<dbReference type="Proteomes" id="UP000260841">
    <property type="component" value="Unassembled WGS sequence"/>
</dbReference>
<evidence type="ECO:0000313" key="14">
    <source>
        <dbReference type="EMBL" id="RHL86568.1"/>
    </source>
</evidence>
<evidence type="ECO:0000313" key="17">
    <source>
        <dbReference type="Proteomes" id="UP000284152"/>
    </source>
</evidence>
<dbReference type="AlphaFoldDB" id="A0A3E5EY52"/>
<proteinExistence type="inferred from homology"/>
<evidence type="ECO:0000313" key="15">
    <source>
        <dbReference type="Proteomes" id="UP000260841"/>
    </source>
</evidence>
<keyword evidence="4 10" id="KW-1133">Transmembrane helix</keyword>
<evidence type="ECO:0000313" key="11">
    <source>
        <dbReference type="EMBL" id="RGN93743.1"/>
    </source>
</evidence>
<evidence type="ECO:0000313" key="18">
    <source>
        <dbReference type="Proteomes" id="UP000284742"/>
    </source>
</evidence>
<comment type="similarity">
    <text evidence="7 10">Belongs to the fluoride channel Fluc/FEX (TC 1.A.43) family.</text>
</comment>
<dbReference type="GO" id="GO:0062054">
    <property type="term" value="F:fluoride channel activity"/>
    <property type="evidence" value="ECO:0007669"/>
    <property type="project" value="UniProtKB-UniRule"/>
</dbReference>
<gene>
    <name evidence="10 11" type="primary">crcB</name>
    <name evidence="10" type="synonym">fluC</name>
    <name evidence="13" type="ORF">DW054_07630</name>
    <name evidence="12" type="ORF">DW860_09010</name>
    <name evidence="14" type="ORF">DWZ98_11280</name>
    <name evidence="11" type="ORF">DXB36_00445</name>
</gene>
<keyword evidence="3 10" id="KW-0812">Transmembrane</keyword>
<dbReference type="GeneID" id="92865067"/>
<name>A0A3E5EY52_9FIRM</name>
<feature type="transmembrane region" description="Helical" evidence="10">
    <location>
        <begin position="66"/>
        <end position="87"/>
    </location>
</feature>
<evidence type="ECO:0000256" key="10">
    <source>
        <dbReference type="HAMAP-Rule" id="MF_00454"/>
    </source>
</evidence>
<comment type="function">
    <text evidence="9 10">Fluoride-specific ion channel. Important for reducing fluoride concentration in the cell, thus reducing its toxicity.</text>
</comment>
<keyword evidence="10" id="KW-0813">Transport</keyword>
<dbReference type="Proteomes" id="UP000283325">
    <property type="component" value="Unassembled WGS sequence"/>
</dbReference>
<dbReference type="PANTHER" id="PTHR28259:SF1">
    <property type="entry name" value="FLUORIDE EXPORT PROTEIN 1-RELATED"/>
    <property type="match status" value="1"/>
</dbReference>
<dbReference type="GO" id="GO:0005886">
    <property type="term" value="C:plasma membrane"/>
    <property type="evidence" value="ECO:0007669"/>
    <property type="project" value="UniProtKB-SubCell"/>
</dbReference>
<evidence type="ECO:0000256" key="8">
    <source>
        <dbReference type="ARBA" id="ARBA00035585"/>
    </source>
</evidence>
<evidence type="ECO:0000256" key="3">
    <source>
        <dbReference type="ARBA" id="ARBA00022692"/>
    </source>
</evidence>
<accession>A0A3E5EY52</accession>
<evidence type="ECO:0000256" key="5">
    <source>
        <dbReference type="ARBA" id="ARBA00023136"/>
    </source>
</evidence>
<dbReference type="Pfam" id="PF02537">
    <property type="entry name" value="CRCB"/>
    <property type="match status" value="1"/>
</dbReference>
<dbReference type="EMBL" id="QRNS01000010">
    <property type="protein sequence ID" value="RHK63549.1"/>
    <property type="molecule type" value="Genomic_DNA"/>
</dbReference>
<evidence type="ECO:0000256" key="2">
    <source>
        <dbReference type="ARBA" id="ARBA00022475"/>
    </source>
</evidence>
<feature type="binding site" evidence="10">
    <location>
        <position position="74"/>
    </location>
    <ligand>
        <name>Na(+)</name>
        <dbReference type="ChEBI" id="CHEBI:29101"/>
        <note>structural</note>
    </ligand>
</feature>
<keyword evidence="10" id="KW-0479">Metal-binding</keyword>
<evidence type="ECO:0000256" key="6">
    <source>
        <dbReference type="ARBA" id="ARBA00023303"/>
    </source>
</evidence>
<feature type="transmembrane region" description="Helical" evidence="10">
    <location>
        <begin position="6"/>
        <end position="25"/>
    </location>
</feature>
<evidence type="ECO:0000313" key="12">
    <source>
        <dbReference type="EMBL" id="RHC07378.1"/>
    </source>
</evidence>
<evidence type="ECO:0000313" key="13">
    <source>
        <dbReference type="EMBL" id="RHK63549.1"/>
    </source>
</evidence>
<comment type="catalytic activity">
    <reaction evidence="8">
        <text>fluoride(in) = fluoride(out)</text>
        <dbReference type="Rhea" id="RHEA:76159"/>
        <dbReference type="ChEBI" id="CHEBI:17051"/>
    </reaction>
    <physiologicalReaction direction="left-to-right" evidence="8">
        <dbReference type="Rhea" id="RHEA:76160"/>
    </physiologicalReaction>
</comment>
<comment type="activity regulation">
    <text evidence="10">Na(+) is not transported, but it plays an essential structural role and its presence is essential for fluoride channel function.</text>
</comment>
<comment type="subcellular location">
    <subcellularLocation>
        <location evidence="1 10">Cell membrane</location>
        <topology evidence="1 10">Multi-pass membrane protein</topology>
    </subcellularLocation>
</comment>
<keyword evidence="10" id="KW-0406">Ion transport</keyword>
<evidence type="ECO:0000256" key="4">
    <source>
        <dbReference type="ARBA" id="ARBA00022989"/>
    </source>
</evidence>
<evidence type="ECO:0000256" key="1">
    <source>
        <dbReference type="ARBA" id="ARBA00004651"/>
    </source>
</evidence>
<dbReference type="InterPro" id="IPR003691">
    <property type="entry name" value="FluC"/>
</dbReference>
<comment type="caution">
    <text evidence="11">The sequence shown here is derived from an EMBL/GenBank/DDBJ whole genome shotgun (WGS) entry which is preliminary data.</text>
</comment>
<dbReference type="HAMAP" id="MF_00454">
    <property type="entry name" value="FluC"/>
    <property type="match status" value="1"/>
</dbReference>
<dbReference type="PANTHER" id="PTHR28259">
    <property type="entry name" value="FLUORIDE EXPORT PROTEIN 1-RELATED"/>
    <property type="match status" value="1"/>
</dbReference>
<protein>
    <recommendedName>
        <fullName evidence="10">Fluoride-specific ion channel FluC</fullName>
    </recommendedName>
</protein>
<dbReference type="EMBL" id="QSVB01000001">
    <property type="protein sequence ID" value="RGN93743.1"/>
    <property type="molecule type" value="Genomic_DNA"/>
</dbReference>
<reference evidence="15 16" key="1">
    <citation type="submission" date="2018-08" db="EMBL/GenBank/DDBJ databases">
        <title>A genome reference for cultivated species of the human gut microbiota.</title>
        <authorList>
            <person name="Zou Y."/>
            <person name="Xue W."/>
            <person name="Luo G."/>
        </authorList>
    </citation>
    <scope>NUCLEOTIDE SEQUENCE [LARGE SCALE GENOMIC DNA]</scope>
    <source>
        <strain evidence="14 16">AF36-1BH</strain>
        <strain evidence="13 17">AF42-21</strain>
        <strain evidence="12 18">AM37-5</strain>
        <strain evidence="11 15">OM03-2</strain>
    </source>
</reference>
<dbReference type="EMBL" id="QSHK01000005">
    <property type="protein sequence ID" value="RHC07378.1"/>
    <property type="molecule type" value="Genomic_DNA"/>
</dbReference>
<dbReference type="GO" id="GO:0046872">
    <property type="term" value="F:metal ion binding"/>
    <property type="evidence" value="ECO:0007669"/>
    <property type="project" value="UniProtKB-KW"/>
</dbReference>
<feature type="transmembrane region" description="Helical" evidence="10">
    <location>
        <begin position="37"/>
        <end position="54"/>
    </location>
</feature>
<feature type="transmembrane region" description="Helical" evidence="10">
    <location>
        <begin position="99"/>
        <end position="118"/>
    </location>
</feature>
<evidence type="ECO:0000256" key="7">
    <source>
        <dbReference type="ARBA" id="ARBA00035120"/>
    </source>
</evidence>
<dbReference type="Proteomes" id="UP000284152">
    <property type="component" value="Unassembled WGS sequence"/>
</dbReference>
<dbReference type="NCBIfam" id="TIGR00494">
    <property type="entry name" value="crcB"/>
    <property type="match status" value="1"/>
</dbReference>
<dbReference type="RefSeq" id="WP_005334467.1">
    <property type="nucleotide sequence ID" value="NZ_CABJBB010000006.1"/>
</dbReference>
<organism evidence="11 15">
    <name type="scientific">Dorea formicigenerans</name>
    <dbReference type="NCBI Taxonomy" id="39486"/>
    <lineage>
        <taxon>Bacteria</taxon>
        <taxon>Bacillati</taxon>
        <taxon>Bacillota</taxon>
        <taxon>Clostridia</taxon>
        <taxon>Lachnospirales</taxon>
        <taxon>Lachnospiraceae</taxon>
        <taxon>Dorea</taxon>
    </lineage>
</organism>
<keyword evidence="5 10" id="KW-0472">Membrane</keyword>
<keyword evidence="2 10" id="KW-1003">Cell membrane</keyword>
<evidence type="ECO:0000313" key="16">
    <source>
        <dbReference type="Proteomes" id="UP000283325"/>
    </source>
</evidence>
<dbReference type="GO" id="GO:0140114">
    <property type="term" value="P:cellular detoxification of fluoride"/>
    <property type="evidence" value="ECO:0007669"/>
    <property type="project" value="UniProtKB-UniRule"/>
</dbReference>
<keyword evidence="6 10" id="KW-0407">Ion channel</keyword>
<feature type="binding site" evidence="10">
    <location>
        <position position="77"/>
    </location>
    <ligand>
        <name>Na(+)</name>
        <dbReference type="ChEBI" id="CHEBI:29101"/>
        <note>structural</note>
    </ligand>
</feature>
<sequence>MLNVFLVGIGGMVGSMLRYGVSMLPMECGDGFPIKTLLTNIVGCFLIGIIVMLSGKYSKLSPEMTLMLKTGVCGGFTTFSTFALESVTLIQKGDILSGLLYIVFSVAGGMLAVVLTQFL</sequence>
<evidence type="ECO:0000256" key="9">
    <source>
        <dbReference type="ARBA" id="ARBA00049940"/>
    </source>
</evidence>
<dbReference type="EMBL" id="QRPD01000010">
    <property type="protein sequence ID" value="RHL86568.1"/>
    <property type="molecule type" value="Genomic_DNA"/>
</dbReference>
<dbReference type="Proteomes" id="UP000284742">
    <property type="component" value="Unassembled WGS sequence"/>
</dbReference>
<keyword evidence="10" id="KW-0915">Sodium</keyword>